<sequence>MKKLTGFTILESLITLIITCSLLMIGTTKLKDYQSEIRLNNAMRQVVATIEQAGRVSVIKQRKMTGRYDSKTLAVQFAGDKFITMHLEPGIESRRWEYFKISHTGMMKPITIILANGNHMKKARIQMAWGRIIYEE</sequence>
<comment type="caution">
    <text evidence="2">The sequence shown here is derived from an EMBL/GenBank/DDBJ whole genome shotgun (WGS) entry which is preliminary data.</text>
</comment>
<name>A0A0R1YCT8_9LACO</name>
<feature type="transmembrane region" description="Helical" evidence="1">
    <location>
        <begin position="6"/>
        <end position="25"/>
    </location>
</feature>
<keyword evidence="1" id="KW-0812">Transmembrane</keyword>
<dbReference type="STRING" id="1423754.FC39_GL000803"/>
<gene>
    <name evidence="2" type="ORF">FC39_GL000803</name>
</gene>
<keyword evidence="1" id="KW-0472">Membrane</keyword>
<dbReference type="eggNOG" id="ENOG5030MB3">
    <property type="taxonomic scope" value="Bacteria"/>
</dbReference>
<evidence type="ECO:0000313" key="2">
    <source>
        <dbReference type="EMBL" id="KRM40189.1"/>
    </source>
</evidence>
<reference evidence="2 3" key="1">
    <citation type="journal article" date="2015" name="Genome Announc.">
        <title>Expanding the biotechnology potential of lactobacilli through comparative genomics of 213 strains and associated genera.</title>
        <authorList>
            <person name="Sun Z."/>
            <person name="Harris H.M."/>
            <person name="McCann A."/>
            <person name="Guo C."/>
            <person name="Argimon S."/>
            <person name="Zhang W."/>
            <person name="Yang X."/>
            <person name="Jeffery I.B."/>
            <person name="Cooney J.C."/>
            <person name="Kagawa T.F."/>
            <person name="Liu W."/>
            <person name="Song Y."/>
            <person name="Salvetti E."/>
            <person name="Wrobel A."/>
            <person name="Rasinkangas P."/>
            <person name="Parkhill J."/>
            <person name="Rea M.C."/>
            <person name="O'Sullivan O."/>
            <person name="Ritari J."/>
            <person name="Douillard F.P."/>
            <person name="Paul Ross R."/>
            <person name="Yang R."/>
            <person name="Briner A.E."/>
            <person name="Felis G.E."/>
            <person name="de Vos W.M."/>
            <person name="Barrangou R."/>
            <person name="Klaenhammer T.R."/>
            <person name="Caufield P.W."/>
            <person name="Cui Y."/>
            <person name="Zhang H."/>
            <person name="O'Toole P.W."/>
        </authorList>
    </citation>
    <scope>NUCLEOTIDE SEQUENCE [LARGE SCALE GENOMIC DNA]</scope>
    <source>
        <strain evidence="2 3">DSM 5661</strain>
    </source>
</reference>
<accession>A0A0R1YCT8</accession>
<dbReference type="OrthoDB" id="2322090at2"/>
<evidence type="ECO:0000313" key="3">
    <source>
        <dbReference type="Proteomes" id="UP000051223"/>
    </source>
</evidence>
<dbReference type="AlphaFoldDB" id="A0A0R1YCT8"/>
<dbReference type="PATRIC" id="fig|1423754.3.peg.825"/>
<keyword evidence="3" id="KW-1185">Reference proteome</keyword>
<evidence type="ECO:0000256" key="1">
    <source>
        <dbReference type="SAM" id="Phobius"/>
    </source>
</evidence>
<keyword evidence="1" id="KW-1133">Transmembrane helix</keyword>
<proteinExistence type="predicted"/>
<dbReference type="RefSeq" id="WP_025080911.1">
    <property type="nucleotide sequence ID" value="NZ_AZGI01000026.1"/>
</dbReference>
<organism evidence="2 3">
    <name type="scientific">Lactobacillus hamsteri DSM 5661 = JCM 6256</name>
    <dbReference type="NCBI Taxonomy" id="1423754"/>
    <lineage>
        <taxon>Bacteria</taxon>
        <taxon>Bacillati</taxon>
        <taxon>Bacillota</taxon>
        <taxon>Bacilli</taxon>
        <taxon>Lactobacillales</taxon>
        <taxon>Lactobacillaceae</taxon>
        <taxon>Lactobacillus</taxon>
    </lineage>
</organism>
<protein>
    <submittedName>
        <fullName evidence="2">Uncharacterized protein</fullName>
    </submittedName>
</protein>
<dbReference type="EMBL" id="AZGI01000026">
    <property type="protein sequence ID" value="KRM40189.1"/>
    <property type="molecule type" value="Genomic_DNA"/>
</dbReference>
<dbReference type="Proteomes" id="UP000051223">
    <property type="component" value="Unassembled WGS sequence"/>
</dbReference>